<protein>
    <submittedName>
        <fullName evidence="4">EamA/RhaT family transporter</fullName>
    </submittedName>
</protein>
<dbReference type="EMBL" id="QEEX01000001">
    <property type="protein sequence ID" value="PWB97073.1"/>
    <property type="molecule type" value="Genomic_DNA"/>
</dbReference>
<evidence type="ECO:0000256" key="1">
    <source>
        <dbReference type="ARBA" id="ARBA00007362"/>
    </source>
</evidence>
<reference evidence="5" key="1">
    <citation type="submission" date="2018-04" db="EMBL/GenBank/DDBJ databases">
        <authorList>
            <person name="Liu S."/>
            <person name="Wang Z."/>
            <person name="Li J."/>
        </authorList>
    </citation>
    <scope>NUCLEOTIDE SEQUENCE [LARGE SCALE GENOMIC DNA]</scope>
    <source>
        <strain evidence="5">S1194</strain>
    </source>
</reference>
<feature type="transmembrane region" description="Helical" evidence="2">
    <location>
        <begin position="83"/>
        <end position="104"/>
    </location>
</feature>
<organism evidence="4 5">
    <name type="scientific">Homoserinimonas hongtaonis</name>
    <dbReference type="NCBI Taxonomy" id="2079791"/>
    <lineage>
        <taxon>Bacteria</taxon>
        <taxon>Bacillati</taxon>
        <taxon>Actinomycetota</taxon>
        <taxon>Actinomycetes</taxon>
        <taxon>Micrococcales</taxon>
        <taxon>Microbacteriaceae</taxon>
        <taxon>Homoserinimonas</taxon>
    </lineage>
</organism>
<dbReference type="Pfam" id="PF00892">
    <property type="entry name" value="EamA"/>
    <property type="match status" value="2"/>
</dbReference>
<dbReference type="InterPro" id="IPR052756">
    <property type="entry name" value="Alkyne_AA_exporter"/>
</dbReference>
<feature type="transmembrane region" description="Helical" evidence="2">
    <location>
        <begin position="51"/>
        <end position="71"/>
    </location>
</feature>
<dbReference type="SUPFAM" id="SSF103481">
    <property type="entry name" value="Multidrug resistance efflux transporter EmrE"/>
    <property type="match status" value="2"/>
</dbReference>
<evidence type="ECO:0000259" key="3">
    <source>
        <dbReference type="Pfam" id="PF00892"/>
    </source>
</evidence>
<feature type="transmembrane region" description="Helical" evidence="2">
    <location>
        <begin position="162"/>
        <end position="185"/>
    </location>
</feature>
<dbReference type="AlphaFoldDB" id="A0A2U1SZV8"/>
<dbReference type="GO" id="GO:0016020">
    <property type="term" value="C:membrane"/>
    <property type="evidence" value="ECO:0007669"/>
    <property type="project" value="InterPro"/>
</dbReference>
<keyword evidence="2" id="KW-1133">Transmembrane helix</keyword>
<feature type="transmembrane region" description="Helical" evidence="2">
    <location>
        <begin position="284"/>
        <end position="300"/>
    </location>
</feature>
<comment type="caution">
    <text evidence="4">The sequence shown here is derived from an EMBL/GenBank/DDBJ whole genome shotgun (WGS) entry which is preliminary data.</text>
</comment>
<accession>A0A2U1SZV8</accession>
<evidence type="ECO:0000256" key="2">
    <source>
        <dbReference type="SAM" id="Phobius"/>
    </source>
</evidence>
<feature type="transmembrane region" description="Helical" evidence="2">
    <location>
        <begin position="197"/>
        <end position="217"/>
    </location>
</feature>
<feature type="transmembrane region" description="Helical" evidence="2">
    <location>
        <begin position="110"/>
        <end position="132"/>
    </location>
</feature>
<dbReference type="Proteomes" id="UP000244978">
    <property type="component" value="Unassembled WGS sequence"/>
</dbReference>
<keyword evidence="2" id="KW-0812">Transmembrane</keyword>
<dbReference type="RefSeq" id="WP_108517141.1">
    <property type="nucleotide sequence ID" value="NZ_CP026951.1"/>
</dbReference>
<feature type="domain" description="EamA" evidence="3">
    <location>
        <begin position="168"/>
        <end position="300"/>
    </location>
</feature>
<evidence type="ECO:0000313" key="5">
    <source>
        <dbReference type="Proteomes" id="UP000244978"/>
    </source>
</evidence>
<comment type="similarity">
    <text evidence="1">Belongs to the EamA transporter family.</text>
</comment>
<gene>
    <name evidence="4" type="ORF">DF220_03890</name>
</gene>
<keyword evidence="5" id="KW-1185">Reference proteome</keyword>
<sequence>MSTSASGQAVSAESSGGTEPRTRVVVAIIVTLLAWASAFVVIRYVGADFSGGGLALGRLAVGTAVLGLLMIGKSWVRMSRRDWLIVVVIGLSWFGVYNVALNIAEQTLDAGTTAMIVNIGPILIALGAGLFLGEGIPRWLVIGALVAFAGVALIGIGSGSQFIGNGVGIAWALLAAVTYATGVLFQKPLLRRLPGIQITFLGCAIGAVACLPFSGMLVRELATAPPMSIAGVVYLGAVPTAIAFSTWAYALTRMPAGRLGVTTYIVPALVILFGFLFLGEVPTALAIAGGIVCLVGVALSRRTPRKGSVAATTAKDVASR</sequence>
<feature type="transmembrane region" description="Helical" evidence="2">
    <location>
        <begin position="229"/>
        <end position="252"/>
    </location>
</feature>
<feature type="domain" description="EamA" evidence="3">
    <location>
        <begin position="25"/>
        <end position="155"/>
    </location>
</feature>
<keyword evidence="2" id="KW-0472">Membrane</keyword>
<evidence type="ECO:0000313" key="4">
    <source>
        <dbReference type="EMBL" id="PWB97073.1"/>
    </source>
</evidence>
<name>A0A2U1SZV8_9MICO</name>
<dbReference type="InterPro" id="IPR000620">
    <property type="entry name" value="EamA_dom"/>
</dbReference>
<feature type="transmembrane region" description="Helical" evidence="2">
    <location>
        <begin position="24"/>
        <end position="45"/>
    </location>
</feature>
<feature type="transmembrane region" description="Helical" evidence="2">
    <location>
        <begin position="259"/>
        <end position="278"/>
    </location>
</feature>
<dbReference type="InterPro" id="IPR037185">
    <property type="entry name" value="EmrE-like"/>
</dbReference>
<dbReference type="OrthoDB" id="3744378at2"/>
<dbReference type="PANTHER" id="PTHR12715:SF4">
    <property type="entry name" value="EAMA DOMAIN-CONTAINING PROTEIN"/>
    <property type="match status" value="1"/>
</dbReference>
<dbReference type="Gene3D" id="1.10.3730.20">
    <property type="match status" value="1"/>
</dbReference>
<proteinExistence type="inferred from homology"/>
<dbReference type="PANTHER" id="PTHR12715">
    <property type="entry name" value="TRANSPORTER, DRUG/METABOLITE EXPORTER FAMILY"/>
    <property type="match status" value="1"/>
</dbReference>
<feature type="transmembrane region" description="Helical" evidence="2">
    <location>
        <begin position="139"/>
        <end position="156"/>
    </location>
</feature>
<dbReference type="KEGG" id="salc:C2138_08760"/>